<dbReference type="RefSeq" id="WP_171643069.1">
    <property type="nucleotide sequence ID" value="NZ_WHOA01000075.1"/>
</dbReference>
<organism evidence="1 2">
    <name type="scientific">Paenibacillus phytorum</name>
    <dbReference type="NCBI Taxonomy" id="2654977"/>
    <lineage>
        <taxon>Bacteria</taxon>
        <taxon>Bacillati</taxon>
        <taxon>Bacillota</taxon>
        <taxon>Bacilli</taxon>
        <taxon>Bacillales</taxon>
        <taxon>Paenibacillaceae</taxon>
        <taxon>Paenibacillus</taxon>
    </lineage>
</organism>
<accession>A0ABX1XUP3</accession>
<comment type="caution">
    <text evidence="1">The sequence shown here is derived from an EMBL/GenBank/DDBJ whole genome shotgun (WGS) entry which is preliminary data.</text>
</comment>
<proteinExistence type="predicted"/>
<name>A0ABX1XUP3_9BACL</name>
<keyword evidence="2" id="KW-1185">Reference proteome</keyword>
<dbReference type="InterPro" id="IPR014718">
    <property type="entry name" value="GH-type_carb-bd"/>
</dbReference>
<protein>
    <recommendedName>
        <fullName evidence="3">DUF4432 family protein</fullName>
    </recommendedName>
</protein>
<evidence type="ECO:0008006" key="3">
    <source>
        <dbReference type="Google" id="ProtNLM"/>
    </source>
</evidence>
<evidence type="ECO:0000313" key="2">
    <source>
        <dbReference type="Proteomes" id="UP000616779"/>
    </source>
</evidence>
<reference evidence="1 2" key="1">
    <citation type="submission" date="2019-10" db="EMBL/GenBank/DDBJ databases">
        <title>Description of Paenibacillus terrestris sp. nov.</title>
        <authorList>
            <person name="Carlier A."/>
            <person name="Qi S."/>
        </authorList>
    </citation>
    <scope>NUCLEOTIDE SEQUENCE [LARGE SCALE GENOMIC DNA]</scope>
    <source>
        <strain evidence="1 2">LMG 31458</strain>
    </source>
</reference>
<gene>
    <name evidence="1" type="ORF">GC098_10000</name>
</gene>
<sequence length="156" mass="17749">MIRLPENVKVIVDELDVPQDKTARVKRGILQEWPGVEEPSGKKLDISILPPKGTPSEIVYLQGFKEKGWYQVENARLGAAIHVEWDTETMPYLWYWQEFGSTAEYPWFGRHYNIGLELFSSYPTHGLSEAVRNGSAGDIQGGETRTFSMFATLLEL</sequence>
<dbReference type="Gene3D" id="2.70.98.10">
    <property type="match status" value="1"/>
</dbReference>
<evidence type="ECO:0000313" key="1">
    <source>
        <dbReference type="EMBL" id="NOU71751.1"/>
    </source>
</evidence>
<dbReference type="EMBL" id="WHOA01000075">
    <property type="protein sequence ID" value="NOU71751.1"/>
    <property type="molecule type" value="Genomic_DNA"/>
</dbReference>
<dbReference type="Proteomes" id="UP000616779">
    <property type="component" value="Unassembled WGS sequence"/>
</dbReference>